<dbReference type="NCBIfam" id="NF041415">
    <property type="entry name" value="halo_CC_star"/>
    <property type="match status" value="1"/>
</dbReference>
<keyword evidence="2" id="KW-1185">Reference proteome</keyword>
<sequence length="62" mass="6543">MLLSATDEEVLAAAEAFGEELAESQPDGASAEFETMLKEYNDVISEATGLNYGSVCSTDDCC</sequence>
<gene>
    <name evidence="1" type="primary">hcsS</name>
    <name evidence="1" type="ORF">ACFQJ9_01865</name>
</gene>
<evidence type="ECO:0000313" key="1">
    <source>
        <dbReference type="EMBL" id="MFC7198246.1"/>
    </source>
</evidence>
<dbReference type="AlphaFoldDB" id="A0ABD5YWM1"/>
<reference evidence="1 2" key="1">
    <citation type="journal article" date="2019" name="Int. J. Syst. Evol. Microbiol.">
        <title>The Global Catalogue of Microorganisms (GCM) 10K type strain sequencing project: providing services to taxonomists for standard genome sequencing and annotation.</title>
        <authorList>
            <consortium name="The Broad Institute Genomics Platform"/>
            <consortium name="The Broad Institute Genome Sequencing Center for Infectious Disease"/>
            <person name="Wu L."/>
            <person name="Ma J."/>
        </authorList>
    </citation>
    <scope>NUCLEOTIDE SEQUENCE [LARGE SCALE GENOMIC DNA]</scope>
    <source>
        <strain evidence="1 2">XZGYJ-43</strain>
    </source>
</reference>
<name>A0ABD5YWM1_9EURY</name>
<dbReference type="Pfam" id="PF26263">
    <property type="entry name" value="DUF8067"/>
    <property type="match status" value="1"/>
</dbReference>
<accession>A0ABD5YWM1</accession>
<proteinExistence type="predicted"/>
<dbReference type="InterPro" id="IPR058380">
    <property type="entry name" value="DUF8067"/>
</dbReference>
<dbReference type="Proteomes" id="UP001596447">
    <property type="component" value="Unassembled WGS sequence"/>
</dbReference>
<dbReference type="RefSeq" id="WP_279530190.1">
    <property type="nucleotide sequence ID" value="NZ_CP122313.1"/>
</dbReference>
<organism evidence="1 2">
    <name type="scientific">Halospeciosus flavus</name>
    <dbReference type="NCBI Taxonomy" id="3032283"/>
    <lineage>
        <taxon>Archaea</taxon>
        <taxon>Methanobacteriati</taxon>
        <taxon>Methanobacteriota</taxon>
        <taxon>Stenosarchaea group</taxon>
        <taxon>Halobacteria</taxon>
        <taxon>Halobacteriales</taxon>
        <taxon>Halobacteriaceae</taxon>
        <taxon>Halospeciosus</taxon>
    </lineage>
</organism>
<dbReference type="EMBL" id="JBHTAR010000003">
    <property type="protein sequence ID" value="MFC7198246.1"/>
    <property type="molecule type" value="Genomic_DNA"/>
</dbReference>
<evidence type="ECO:0000313" key="2">
    <source>
        <dbReference type="Proteomes" id="UP001596447"/>
    </source>
</evidence>
<comment type="caution">
    <text evidence="1">The sequence shown here is derived from an EMBL/GenBank/DDBJ whole genome shotgun (WGS) entry which is preliminary data.</text>
</comment>
<protein>
    <submittedName>
        <fullName evidence="1">Halo-CC-star protein HcsS</fullName>
    </submittedName>
</protein>